<dbReference type="RefSeq" id="WP_170214025.1">
    <property type="nucleotide sequence ID" value="NZ_VDMO01000033.1"/>
</dbReference>
<protein>
    <submittedName>
        <fullName evidence="1">Uncharacterized protein</fullName>
    </submittedName>
</protein>
<keyword evidence="2" id="KW-1185">Reference proteome</keyword>
<organism evidence="1 2">
    <name type="scientific">Deinococcus radiopugnans ATCC 19172</name>
    <dbReference type="NCBI Taxonomy" id="585398"/>
    <lineage>
        <taxon>Bacteria</taxon>
        <taxon>Thermotogati</taxon>
        <taxon>Deinococcota</taxon>
        <taxon>Deinococci</taxon>
        <taxon>Deinococcales</taxon>
        <taxon>Deinococcaceae</taxon>
        <taxon>Deinococcus</taxon>
    </lineage>
</organism>
<evidence type="ECO:0000313" key="2">
    <source>
        <dbReference type="Proteomes" id="UP000629870"/>
    </source>
</evidence>
<comment type="caution">
    <text evidence="1">The sequence shown here is derived from an EMBL/GenBank/DDBJ whole genome shotgun (WGS) entry which is preliminary data.</text>
</comment>
<name>A0ABR6NX83_9DEIO</name>
<dbReference type="Proteomes" id="UP000629870">
    <property type="component" value="Unassembled WGS sequence"/>
</dbReference>
<sequence>MAPSLGVVLVLFAVGMVFGVDRRVQTPLVDTLLALQQLIRTLIERC</sequence>
<accession>A0ABR6NX83</accession>
<gene>
    <name evidence="1" type="ORF">HNQ04_003903</name>
</gene>
<reference evidence="1 2" key="1">
    <citation type="submission" date="2020-08" db="EMBL/GenBank/DDBJ databases">
        <title>Genomic Encyclopedia of Type Strains, Phase IV (KMG-IV): sequencing the most valuable type-strain genomes for metagenomic binning, comparative biology and taxonomic classification.</title>
        <authorList>
            <person name="Goeker M."/>
        </authorList>
    </citation>
    <scope>NUCLEOTIDE SEQUENCE [LARGE SCALE GENOMIC DNA]</scope>
    <source>
        <strain evidence="1 2">DSM 12027</strain>
    </source>
</reference>
<dbReference type="EMBL" id="JACHEW010000035">
    <property type="protein sequence ID" value="MBB6018622.1"/>
    <property type="molecule type" value="Genomic_DNA"/>
</dbReference>
<evidence type="ECO:0000313" key="1">
    <source>
        <dbReference type="EMBL" id="MBB6018622.1"/>
    </source>
</evidence>
<proteinExistence type="predicted"/>